<evidence type="ECO:0008006" key="3">
    <source>
        <dbReference type="Google" id="ProtNLM"/>
    </source>
</evidence>
<organism evidence="1 2">
    <name type="scientific">Candidatus Borkfalkia ceftriaxoniphila</name>
    <dbReference type="NCBI Taxonomy" id="2508949"/>
    <lineage>
        <taxon>Bacteria</taxon>
        <taxon>Bacillati</taxon>
        <taxon>Bacillota</taxon>
        <taxon>Clostridia</taxon>
        <taxon>Christensenellales</taxon>
        <taxon>Christensenellaceae</taxon>
        <taxon>Candidatus Borkfalkia</taxon>
    </lineage>
</organism>
<protein>
    <recommendedName>
        <fullName evidence="3">Glycoside hydrolase</fullName>
    </recommendedName>
</protein>
<gene>
    <name evidence="1" type="ORF">ESZ91_00690</name>
</gene>
<reference evidence="1 2" key="1">
    <citation type="journal article" date="2019" name="Gut">
        <title>Antibiotics-induced monodominance of a novel gut bacterial order.</title>
        <authorList>
            <person name="Hildebrand F."/>
            <person name="Moitinho-Silva L."/>
            <person name="Blasche S."/>
            <person name="Jahn M.T."/>
            <person name="Gossmann T.I."/>
            <person name="Heuerta-Cepas J."/>
            <person name="Hercog R."/>
            <person name="Luetge M."/>
            <person name="Bahram M."/>
            <person name="Pryszlak A."/>
            <person name="Alves R.J."/>
            <person name="Waszak S.M."/>
            <person name="Zhu A."/>
            <person name="Ye L."/>
            <person name="Costea P.I."/>
            <person name="Aalvink S."/>
            <person name="Belzer C."/>
            <person name="Forslund S.K."/>
            <person name="Sunagawa S."/>
            <person name="Hentschel U."/>
            <person name="Merten C."/>
            <person name="Patil K.R."/>
            <person name="Benes V."/>
            <person name="Bork P."/>
        </authorList>
    </citation>
    <scope>NUCLEOTIDE SEQUENCE [LARGE SCALE GENOMIC DNA]</scope>
    <source>
        <strain evidence="1 2">HDS1380</strain>
    </source>
</reference>
<keyword evidence="2" id="KW-1185">Reference proteome</keyword>
<proteinExistence type="predicted"/>
<evidence type="ECO:0000313" key="1">
    <source>
        <dbReference type="EMBL" id="RXZ60938.1"/>
    </source>
</evidence>
<name>A0A4Q2K8B4_9FIRM</name>
<dbReference type="OrthoDB" id="9761519at2"/>
<accession>A0A4Q2K8B4</accession>
<dbReference type="InterPro" id="IPR053161">
    <property type="entry name" value="Ulvan_degrading_GH"/>
</dbReference>
<dbReference type="PANTHER" id="PTHR36848">
    <property type="entry name" value="DNA-BINDING PROTEIN (PUTATIVE SECRETED PROTEIN)-RELATED"/>
    <property type="match status" value="1"/>
</dbReference>
<dbReference type="Proteomes" id="UP000291269">
    <property type="component" value="Unassembled WGS sequence"/>
</dbReference>
<dbReference type="RefSeq" id="WP_129223112.1">
    <property type="nucleotide sequence ID" value="NZ_SDOZ01000002.1"/>
</dbReference>
<dbReference type="AlphaFoldDB" id="A0A4Q2K8B4"/>
<evidence type="ECO:0000313" key="2">
    <source>
        <dbReference type="Proteomes" id="UP000291269"/>
    </source>
</evidence>
<dbReference type="PANTHER" id="PTHR36848:SF2">
    <property type="entry name" value="SECRETED PROTEIN"/>
    <property type="match status" value="1"/>
</dbReference>
<comment type="caution">
    <text evidence="1">The sequence shown here is derived from an EMBL/GenBank/DDBJ whole genome shotgun (WGS) entry which is preliminary data.</text>
</comment>
<sequence>MENKNFKPTVFWAWNGEMEDSQICSQISEFAEAGIGGLHLHARAGLRIEYLGDAWLHAYRTAIEACKRYGVDVWIYDEQGWPSGFAGGKVNASGQDFLLKYLSLSRLSDKSKSDRLLAAYRKTEQGYQRTAQIENADLYIYFEVQEHYVDLLNPAVTQEFIRCTHEVYKKHFGQEFGKTIKGVFTDEPQIHVSSRAWSVELPALYRERYGEDVLDGLYLLFEEQGEAYQTFRYRYYSLVREMFVQNYTVQIGEWCEQNGLILTGHFAGEEGLCVQVASNTGVMPHYEFMRQPGIDHLGRRLNPLLLLKQVQSVAAQLEKKRILSETYACTGNGVSFRDLAWIWNYQAAFGVNMPCMSISMYRLGGVRKRDYPVFLSPQQPWWQEFAPFNRYLKNTSEFVSEGIYRADVLLISATDSALEEPICSVKQKNQSARYRRLAEDLVYLQIPYDIGDETILKRHAAVRGDSLIVGACSYGVVVLPELDNIELSTVELLERFSNAGGKIVCMTRLPSRVEGKIDEESLARLRSLGIEIIQQRRGIIEKYFARQSFQRKIWFCDESGKTTDALICNFRETQEGKNVVAFNPSAATRVKGMLCAKGYGQFYRFDAVSGKESELSTRWSQGFSYTECEIAAKDALYCRFRKNAAPVAFDIREECAKDVDFHLVHIEDNHCTLDFGRYRLNGEDYSPRMPLVKMLDEMYGRAETYGKECKISVEYTFECEETPSRLFLAAESEHAQEIMVNGKKLPCETAERFLDRDFRKYDIAPYVREGINTIVLVFTIRPLRLGFDLKTAHDAIRNKFSYPVEAESVYLIGDFSVQPKGAVTENISYIRTEDGFRLTRQKPLPSRGDLTSCGRWFYAGNAEYEFSFEKEAGKTFLRMEKYAGAAAAVQVNGKKAGLVFLPDDMMELTPYLGEGKNTVRIILLGTLRNLLGPHHHFKGEPEYTGVHTFTGEYGNGAIEDLSGEEAPDAVWTDSYNFIPFGIYRMKLIHQK</sequence>
<dbReference type="EMBL" id="SDOZ01000002">
    <property type="protein sequence ID" value="RXZ60938.1"/>
    <property type="molecule type" value="Genomic_DNA"/>
</dbReference>